<sequence>MSFDRDFTTAGPQSGPQSNWTEIWHLWTVIVPRRSINGQLVYGRVWRRHDGRDWIYKKFTEFDGEEAA</sequence>
<protein>
    <submittedName>
        <fullName evidence="1">Uncharacterized protein</fullName>
    </submittedName>
</protein>
<accession>A0A562LBV5</accession>
<dbReference type="Proteomes" id="UP000317176">
    <property type="component" value="Unassembled WGS sequence"/>
</dbReference>
<dbReference type="AlphaFoldDB" id="A0A562LBV5"/>
<dbReference type="EMBL" id="VLKL01000008">
    <property type="protein sequence ID" value="TWI05110.1"/>
    <property type="molecule type" value="Genomic_DNA"/>
</dbReference>
<organism evidence="1 2">
    <name type="scientific">Bradyrhizobium daqingense</name>
    <dbReference type="NCBI Taxonomy" id="993502"/>
    <lineage>
        <taxon>Bacteria</taxon>
        <taxon>Pseudomonadati</taxon>
        <taxon>Pseudomonadota</taxon>
        <taxon>Alphaproteobacteria</taxon>
        <taxon>Hyphomicrobiales</taxon>
        <taxon>Nitrobacteraceae</taxon>
        <taxon>Bradyrhizobium</taxon>
    </lineage>
</organism>
<evidence type="ECO:0000313" key="2">
    <source>
        <dbReference type="Proteomes" id="UP000317176"/>
    </source>
</evidence>
<comment type="caution">
    <text evidence="1">The sequence shown here is derived from an EMBL/GenBank/DDBJ whole genome shotgun (WGS) entry which is preliminary data.</text>
</comment>
<evidence type="ECO:0000313" key="1">
    <source>
        <dbReference type="EMBL" id="TWI05110.1"/>
    </source>
</evidence>
<name>A0A562LBV5_9BRAD</name>
<reference evidence="1 2" key="1">
    <citation type="journal article" date="2015" name="Stand. Genomic Sci.">
        <title>Genomic Encyclopedia of Bacterial and Archaeal Type Strains, Phase III: the genomes of soil and plant-associated and newly described type strains.</title>
        <authorList>
            <person name="Whitman W.B."/>
            <person name="Woyke T."/>
            <person name="Klenk H.P."/>
            <person name="Zhou Y."/>
            <person name="Lilburn T.G."/>
            <person name="Beck B.J."/>
            <person name="De Vos P."/>
            <person name="Vandamme P."/>
            <person name="Eisen J.A."/>
            <person name="Garrity G."/>
            <person name="Hugenholtz P."/>
            <person name="Kyrpides N.C."/>
        </authorList>
    </citation>
    <scope>NUCLEOTIDE SEQUENCE [LARGE SCALE GENOMIC DNA]</scope>
    <source>
        <strain evidence="1 2">CGMCC 1.10947</strain>
    </source>
</reference>
<keyword evidence="2" id="KW-1185">Reference proteome</keyword>
<proteinExistence type="predicted"/>
<gene>
    <name evidence="1" type="ORF">IQ17_03275</name>
</gene>
<dbReference type="RefSeq" id="WP_145633412.1">
    <property type="nucleotide sequence ID" value="NZ_CP088014.1"/>
</dbReference>
<dbReference type="OrthoDB" id="8240573at2"/>